<evidence type="ECO:0008006" key="3">
    <source>
        <dbReference type="Google" id="ProtNLM"/>
    </source>
</evidence>
<proteinExistence type="predicted"/>
<name>A0ABY8TJJ5_TETOB</name>
<accession>A0ABY8TJJ5</accession>
<evidence type="ECO:0000313" key="1">
    <source>
        <dbReference type="EMBL" id="WIA09180.1"/>
    </source>
</evidence>
<keyword evidence="2" id="KW-1185">Reference proteome</keyword>
<sequence length="169" mass="17007">MALQHLAEETAGLQAAYARATSARAAARAAVERAAFARRRRMQAELQDLSQMLAEVDQLAADMDADAAEAQAAVGQYCSGLYSSPGGTAAGEQPVHWQDAAVQRAAGDGAVQHVGSFKHSSSGGDNGLLGLQQAAAEAAALGSEADALSRSLEGLGGVLSAAANGAAWS</sequence>
<dbReference type="Proteomes" id="UP001244341">
    <property type="component" value="Chromosome 1b"/>
</dbReference>
<evidence type="ECO:0000313" key="2">
    <source>
        <dbReference type="Proteomes" id="UP001244341"/>
    </source>
</evidence>
<reference evidence="1 2" key="1">
    <citation type="submission" date="2023-05" db="EMBL/GenBank/DDBJ databases">
        <title>A 100% complete, gapless, phased diploid assembly of the Scenedesmus obliquus UTEX 3031 genome.</title>
        <authorList>
            <person name="Biondi T.C."/>
            <person name="Hanschen E.R."/>
            <person name="Kwon T."/>
            <person name="Eng W."/>
            <person name="Kruse C.P.S."/>
            <person name="Koehler S.I."/>
            <person name="Kunde Y."/>
            <person name="Gleasner C.D."/>
            <person name="You Mak K.T."/>
            <person name="Polle J."/>
            <person name="Hovde B.T."/>
            <person name="Starkenburg S.R."/>
        </authorList>
    </citation>
    <scope>NUCLEOTIDE SEQUENCE [LARGE SCALE GENOMIC DNA]</scope>
    <source>
        <strain evidence="1 2">DOE0152z</strain>
    </source>
</reference>
<protein>
    <recommendedName>
        <fullName evidence="3">BZIP domain-containing protein</fullName>
    </recommendedName>
</protein>
<gene>
    <name evidence="1" type="ORF">OEZ85_008591</name>
</gene>
<dbReference type="EMBL" id="CP126208">
    <property type="protein sequence ID" value="WIA09180.1"/>
    <property type="molecule type" value="Genomic_DNA"/>
</dbReference>
<organism evidence="1 2">
    <name type="scientific">Tetradesmus obliquus</name>
    <name type="common">Green alga</name>
    <name type="synonym">Acutodesmus obliquus</name>
    <dbReference type="NCBI Taxonomy" id="3088"/>
    <lineage>
        <taxon>Eukaryota</taxon>
        <taxon>Viridiplantae</taxon>
        <taxon>Chlorophyta</taxon>
        <taxon>core chlorophytes</taxon>
        <taxon>Chlorophyceae</taxon>
        <taxon>CS clade</taxon>
        <taxon>Sphaeropleales</taxon>
        <taxon>Scenedesmaceae</taxon>
        <taxon>Tetradesmus</taxon>
    </lineage>
</organism>